<accession>A0AAW1YAT6</accession>
<evidence type="ECO:0000313" key="1">
    <source>
        <dbReference type="EMBL" id="KAK9945431.1"/>
    </source>
</evidence>
<reference evidence="1 2" key="1">
    <citation type="journal article" date="2023" name="G3 (Bethesda)">
        <title>A chromosome-length genome assembly and annotation of blackberry (Rubus argutus, cv. 'Hillquist').</title>
        <authorList>
            <person name="Bruna T."/>
            <person name="Aryal R."/>
            <person name="Dudchenko O."/>
            <person name="Sargent D.J."/>
            <person name="Mead D."/>
            <person name="Buti M."/>
            <person name="Cavallini A."/>
            <person name="Hytonen T."/>
            <person name="Andres J."/>
            <person name="Pham M."/>
            <person name="Weisz D."/>
            <person name="Mascagni F."/>
            <person name="Usai G."/>
            <person name="Natali L."/>
            <person name="Bassil N."/>
            <person name="Fernandez G.E."/>
            <person name="Lomsadze A."/>
            <person name="Armour M."/>
            <person name="Olukolu B."/>
            <person name="Poorten T."/>
            <person name="Britton C."/>
            <person name="Davik J."/>
            <person name="Ashrafi H."/>
            <person name="Aiden E.L."/>
            <person name="Borodovsky M."/>
            <person name="Worthington M."/>
        </authorList>
    </citation>
    <scope>NUCLEOTIDE SEQUENCE [LARGE SCALE GENOMIC DNA]</scope>
    <source>
        <strain evidence="1">PI 553951</strain>
    </source>
</reference>
<keyword evidence="2" id="KW-1185">Reference proteome</keyword>
<gene>
    <name evidence="1" type="ORF">M0R45_010948</name>
</gene>
<dbReference type="EMBL" id="JBEDUW010000002">
    <property type="protein sequence ID" value="KAK9945431.1"/>
    <property type="molecule type" value="Genomic_DNA"/>
</dbReference>
<evidence type="ECO:0000313" key="2">
    <source>
        <dbReference type="Proteomes" id="UP001457282"/>
    </source>
</evidence>
<proteinExistence type="predicted"/>
<protein>
    <submittedName>
        <fullName evidence="1">Uncharacterized protein</fullName>
    </submittedName>
</protein>
<name>A0AAW1YAT6_RUBAR</name>
<dbReference type="Proteomes" id="UP001457282">
    <property type="component" value="Unassembled WGS sequence"/>
</dbReference>
<dbReference type="AlphaFoldDB" id="A0AAW1YAT6"/>
<organism evidence="1 2">
    <name type="scientific">Rubus argutus</name>
    <name type="common">Southern blackberry</name>
    <dbReference type="NCBI Taxonomy" id="59490"/>
    <lineage>
        <taxon>Eukaryota</taxon>
        <taxon>Viridiplantae</taxon>
        <taxon>Streptophyta</taxon>
        <taxon>Embryophyta</taxon>
        <taxon>Tracheophyta</taxon>
        <taxon>Spermatophyta</taxon>
        <taxon>Magnoliopsida</taxon>
        <taxon>eudicotyledons</taxon>
        <taxon>Gunneridae</taxon>
        <taxon>Pentapetalae</taxon>
        <taxon>rosids</taxon>
        <taxon>fabids</taxon>
        <taxon>Rosales</taxon>
        <taxon>Rosaceae</taxon>
        <taxon>Rosoideae</taxon>
        <taxon>Rosoideae incertae sedis</taxon>
        <taxon>Rubus</taxon>
    </lineage>
</organism>
<sequence>MRTITHSSITSTANQYLLDPGVRSLQYSSGFQIDEVPKLKSVKELKDGVGPFEDENENDDDSVVKNLDAAVDELVDGEDDEVPKSKPVKQVNMLVLDAQVDEVLNRLEDV</sequence>
<comment type="caution">
    <text evidence="1">The sequence shown here is derived from an EMBL/GenBank/DDBJ whole genome shotgun (WGS) entry which is preliminary data.</text>
</comment>